<gene>
    <name evidence="1" type="ORF">J2X01_002460</name>
</gene>
<sequence>MEVSLEEAYAEACRALGESIVRERLITKRIDLQQAAVQNGDLG</sequence>
<accession>A0ABU1UD95</accession>
<keyword evidence="2" id="KW-1185">Reference proteome</keyword>
<comment type="caution">
    <text evidence="1">The sequence shown here is derived from an EMBL/GenBank/DDBJ whole genome shotgun (WGS) entry which is preliminary data.</text>
</comment>
<evidence type="ECO:0000313" key="2">
    <source>
        <dbReference type="Proteomes" id="UP001252243"/>
    </source>
</evidence>
<proteinExistence type="predicted"/>
<evidence type="ECO:0000313" key="1">
    <source>
        <dbReference type="EMBL" id="MDR7083167.1"/>
    </source>
</evidence>
<protein>
    <recommendedName>
        <fullName evidence="3">Fumarate hydratase</fullName>
    </recommendedName>
</protein>
<dbReference type="Proteomes" id="UP001252243">
    <property type="component" value="Unassembled WGS sequence"/>
</dbReference>
<dbReference type="EMBL" id="JAVDVQ010000009">
    <property type="protein sequence ID" value="MDR7083167.1"/>
    <property type="molecule type" value="Genomic_DNA"/>
</dbReference>
<reference evidence="1 2" key="1">
    <citation type="submission" date="2023-07" db="EMBL/GenBank/DDBJ databases">
        <title>Sorghum-associated microbial communities from plants grown in Nebraska, USA.</title>
        <authorList>
            <person name="Schachtman D."/>
        </authorList>
    </citation>
    <scope>NUCLEOTIDE SEQUENCE [LARGE SCALE GENOMIC DNA]</scope>
    <source>
        <strain evidence="1 2">BE167</strain>
    </source>
</reference>
<name>A0ABU1UD95_9MICC</name>
<organism evidence="1 2">
    <name type="scientific">Arthrobacter ginsengisoli</name>
    <dbReference type="NCBI Taxonomy" id="1356565"/>
    <lineage>
        <taxon>Bacteria</taxon>
        <taxon>Bacillati</taxon>
        <taxon>Actinomycetota</taxon>
        <taxon>Actinomycetes</taxon>
        <taxon>Micrococcales</taxon>
        <taxon>Micrococcaceae</taxon>
        <taxon>Arthrobacter</taxon>
    </lineage>
</organism>
<evidence type="ECO:0008006" key="3">
    <source>
        <dbReference type="Google" id="ProtNLM"/>
    </source>
</evidence>